<comment type="subcellular location">
    <subcellularLocation>
        <location evidence="1 6">Cell membrane</location>
        <topology evidence="1 6">Multi-pass membrane protein</topology>
    </subcellularLocation>
</comment>
<keyword evidence="3 6" id="KW-0812">Transmembrane</keyword>
<comment type="similarity">
    <text evidence="6">Belongs to the TVP38/TMEM64 family.</text>
</comment>
<dbReference type="AlphaFoldDB" id="A0A0M2UT29"/>
<accession>A0A0M2UT29</accession>
<comment type="caution">
    <text evidence="6">Lacks conserved residue(s) required for the propagation of feature annotation.</text>
</comment>
<evidence type="ECO:0000256" key="2">
    <source>
        <dbReference type="ARBA" id="ARBA00022475"/>
    </source>
</evidence>
<sequence length="210" mass="23609">MVTVIKLFTVIAIIVLSVYLYPHLNHQNIGAFVKENRTAAPLFFIAITGLRPILFFLPSMGLTIVAGILFGTIWGTVYVVVGGALSTLVGFYFARWLGRDVVKRLVNKNSIIRTLDERSRMYGKHAVLYMRLFNLPWDMVSYWAGLSGICFSDYYRASLIPLVPISFLYTYFGSHVLTPTSTGFIVSLSIMLVMGAIPYIKPKFKKKAYG</sequence>
<dbReference type="GO" id="GO:0005886">
    <property type="term" value="C:plasma membrane"/>
    <property type="evidence" value="ECO:0007669"/>
    <property type="project" value="UniProtKB-SubCell"/>
</dbReference>
<feature type="transmembrane region" description="Helical" evidence="6">
    <location>
        <begin position="76"/>
        <end position="94"/>
    </location>
</feature>
<organism evidence="8 9">
    <name type="scientific">Candidatus Brocadia fulgida</name>
    <dbReference type="NCBI Taxonomy" id="380242"/>
    <lineage>
        <taxon>Bacteria</taxon>
        <taxon>Pseudomonadati</taxon>
        <taxon>Planctomycetota</taxon>
        <taxon>Candidatus Brocadiia</taxon>
        <taxon>Candidatus Brocadiales</taxon>
        <taxon>Candidatus Brocadiaceae</taxon>
        <taxon>Candidatus Brocadia</taxon>
    </lineage>
</organism>
<keyword evidence="4 6" id="KW-1133">Transmembrane helix</keyword>
<feature type="transmembrane region" description="Helical" evidence="6">
    <location>
        <begin position="184"/>
        <end position="200"/>
    </location>
</feature>
<evidence type="ECO:0000256" key="3">
    <source>
        <dbReference type="ARBA" id="ARBA00022692"/>
    </source>
</evidence>
<dbReference type="InterPro" id="IPR015414">
    <property type="entry name" value="TMEM64"/>
</dbReference>
<reference evidence="8 9" key="1">
    <citation type="journal article" date="2013" name="BMC Microbiol.">
        <title>Identification of the type II cytochrome c maturation pathway in anammox bacteria by comparative genomics.</title>
        <authorList>
            <person name="Ferousi C."/>
            <person name="Speth D.R."/>
            <person name="Reimann J."/>
            <person name="Op den Camp H.J."/>
            <person name="Allen J.W."/>
            <person name="Keltjens J.T."/>
            <person name="Jetten M.S."/>
        </authorList>
    </citation>
    <scope>NUCLEOTIDE SEQUENCE [LARGE SCALE GENOMIC DNA]</scope>
    <source>
        <strain evidence="8">RU1</strain>
    </source>
</reference>
<evidence type="ECO:0000256" key="4">
    <source>
        <dbReference type="ARBA" id="ARBA00022989"/>
    </source>
</evidence>
<dbReference type="PANTHER" id="PTHR12677:SF59">
    <property type="entry name" value="GOLGI APPARATUS MEMBRANE PROTEIN TVP38-RELATED"/>
    <property type="match status" value="1"/>
</dbReference>
<evidence type="ECO:0000256" key="5">
    <source>
        <dbReference type="ARBA" id="ARBA00023136"/>
    </source>
</evidence>
<dbReference type="PANTHER" id="PTHR12677">
    <property type="entry name" value="GOLGI APPARATUS MEMBRANE PROTEIN TVP38-RELATED"/>
    <property type="match status" value="1"/>
</dbReference>
<dbReference type="Proteomes" id="UP000034954">
    <property type="component" value="Unassembled WGS sequence"/>
</dbReference>
<feature type="transmembrane region" description="Helical" evidence="6">
    <location>
        <begin position="6"/>
        <end position="22"/>
    </location>
</feature>
<proteinExistence type="inferred from homology"/>
<evidence type="ECO:0000259" key="7">
    <source>
        <dbReference type="Pfam" id="PF09335"/>
    </source>
</evidence>
<comment type="caution">
    <text evidence="8">The sequence shown here is derived from an EMBL/GenBank/DDBJ whole genome shotgun (WGS) entry which is preliminary data.</text>
</comment>
<protein>
    <recommendedName>
        <fullName evidence="6">TVP38/TMEM64 family membrane protein</fullName>
    </recommendedName>
</protein>
<feature type="transmembrane region" description="Helical" evidence="6">
    <location>
        <begin position="42"/>
        <end position="70"/>
    </location>
</feature>
<dbReference type="InterPro" id="IPR032816">
    <property type="entry name" value="VTT_dom"/>
</dbReference>
<dbReference type="EMBL" id="LAQJ01000225">
    <property type="protein sequence ID" value="KKO19007.1"/>
    <property type="molecule type" value="Genomic_DNA"/>
</dbReference>
<dbReference type="Pfam" id="PF09335">
    <property type="entry name" value="VTT_dom"/>
    <property type="match status" value="1"/>
</dbReference>
<feature type="domain" description="VTT" evidence="7">
    <location>
        <begin position="57"/>
        <end position="174"/>
    </location>
</feature>
<evidence type="ECO:0000256" key="6">
    <source>
        <dbReference type="RuleBase" id="RU366058"/>
    </source>
</evidence>
<evidence type="ECO:0000256" key="1">
    <source>
        <dbReference type="ARBA" id="ARBA00004651"/>
    </source>
</evidence>
<gene>
    <name evidence="8" type="ORF">BROFUL_02301</name>
</gene>
<name>A0A0M2UT29_9BACT</name>
<evidence type="ECO:0000313" key="9">
    <source>
        <dbReference type="Proteomes" id="UP000034954"/>
    </source>
</evidence>
<evidence type="ECO:0000313" key="8">
    <source>
        <dbReference type="EMBL" id="KKO19007.1"/>
    </source>
</evidence>
<keyword evidence="2 6" id="KW-1003">Cell membrane</keyword>
<keyword evidence="9" id="KW-1185">Reference proteome</keyword>
<keyword evidence="5 6" id="KW-0472">Membrane</keyword>